<evidence type="ECO:0000313" key="3">
    <source>
        <dbReference type="Proteomes" id="UP001154322"/>
    </source>
</evidence>
<dbReference type="Pfam" id="PF21821">
    <property type="entry name" value="Dit_like"/>
    <property type="match status" value="1"/>
</dbReference>
<dbReference type="RefSeq" id="WP_261948919.1">
    <property type="nucleotide sequence ID" value="NZ_CALYLO010000016.1"/>
</dbReference>
<dbReference type="InterPro" id="IPR048494">
    <property type="entry name" value="Dit-like_N"/>
</dbReference>
<proteinExistence type="predicted"/>
<evidence type="ECO:0000259" key="1">
    <source>
        <dbReference type="Pfam" id="PF21821"/>
    </source>
</evidence>
<accession>A0ABM9GB70</accession>
<gene>
    <name evidence="2" type="ORF">WJ0W_006538</name>
</gene>
<evidence type="ECO:0000313" key="2">
    <source>
        <dbReference type="EMBL" id="CAH8249352.1"/>
    </source>
</evidence>
<dbReference type="EMBL" id="CALYLO010000016">
    <property type="protein sequence ID" value="CAH8249352.1"/>
    <property type="molecule type" value="Genomic_DNA"/>
</dbReference>
<sequence>MATIDGIQIHVTNEKPSYSVRVSTYPIEGGAAITDHVEPQLVTLSLTGKLVGEDAAKKRKEILGKMNSGTTVKYVGRNSFINCIIEAFESEHEYKVAKRHEFYNAVARNPQG</sequence>
<dbReference type="Proteomes" id="UP001154322">
    <property type="component" value="Unassembled WGS sequence"/>
</dbReference>
<name>A0ABM9GB70_9BACL</name>
<organism evidence="2 3">
    <name type="scientific">Paenibacillus melissococcoides</name>
    <dbReference type="NCBI Taxonomy" id="2912268"/>
    <lineage>
        <taxon>Bacteria</taxon>
        <taxon>Bacillati</taxon>
        <taxon>Bacillota</taxon>
        <taxon>Bacilli</taxon>
        <taxon>Bacillales</taxon>
        <taxon>Paenibacillaceae</taxon>
        <taxon>Paenibacillus</taxon>
    </lineage>
</organism>
<keyword evidence="3" id="KW-1185">Reference proteome</keyword>
<protein>
    <recommendedName>
        <fullName evidence="1">Dit-like phage tail protein N-terminal domain-containing protein</fullName>
    </recommendedName>
</protein>
<comment type="caution">
    <text evidence="2">The sequence shown here is derived from an EMBL/GenBank/DDBJ whole genome shotgun (WGS) entry which is preliminary data.</text>
</comment>
<feature type="domain" description="Dit-like phage tail protein N-terminal" evidence="1">
    <location>
        <begin position="11"/>
        <end position="99"/>
    </location>
</feature>
<reference evidence="2" key="1">
    <citation type="submission" date="2022-06" db="EMBL/GenBank/DDBJ databases">
        <authorList>
            <person name="Dietemann V."/>
            <person name="Ory F."/>
            <person name="Dainat B."/>
            <person name="Oberhansli S."/>
        </authorList>
    </citation>
    <scope>NUCLEOTIDE SEQUENCE</scope>
    <source>
        <strain evidence="2">Ena-SAMPLE-TAB-26-04-2022-14:26:32:270-5432</strain>
    </source>
</reference>